<dbReference type="InterPro" id="IPR016181">
    <property type="entry name" value="Acyl_CoA_acyltransferase"/>
</dbReference>
<organism evidence="4 5">
    <name type="scientific">Halohasta litorea</name>
    <dbReference type="NCBI Taxonomy" id="869891"/>
    <lineage>
        <taxon>Archaea</taxon>
        <taxon>Methanobacteriati</taxon>
        <taxon>Methanobacteriota</taxon>
        <taxon>Stenosarchaea group</taxon>
        <taxon>Halobacteria</taxon>
        <taxon>Halobacteriales</taxon>
        <taxon>Haloferacaceae</taxon>
        <taxon>Halohasta</taxon>
    </lineage>
</organism>
<dbReference type="EC" id="2.3.1.-" evidence="4"/>
<gene>
    <name evidence="4" type="ORF">ACFSBW_03580</name>
</gene>
<dbReference type="Proteomes" id="UP001597052">
    <property type="component" value="Unassembled WGS sequence"/>
</dbReference>
<dbReference type="RefSeq" id="WP_256394645.1">
    <property type="nucleotide sequence ID" value="NZ_JANHDJ010000001.1"/>
</dbReference>
<dbReference type="Pfam" id="PF19133">
    <property type="entry name" value="DUF5816"/>
    <property type="match status" value="1"/>
</dbReference>
<dbReference type="PROSITE" id="PS51186">
    <property type="entry name" value="GNAT"/>
    <property type="match status" value="1"/>
</dbReference>
<dbReference type="CDD" id="cd04301">
    <property type="entry name" value="NAT_SF"/>
    <property type="match status" value="1"/>
</dbReference>
<dbReference type="GO" id="GO:0016746">
    <property type="term" value="F:acyltransferase activity"/>
    <property type="evidence" value="ECO:0007669"/>
    <property type="project" value="UniProtKB-KW"/>
</dbReference>
<proteinExistence type="predicted"/>
<keyword evidence="1 4" id="KW-0808">Transferase</keyword>
<evidence type="ECO:0000313" key="4">
    <source>
        <dbReference type="EMBL" id="MFD1640956.1"/>
    </source>
</evidence>
<accession>A0ABD6D3X9</accession>
<dbReference type="InterPro" id="IPR043854">
    <property type="entry name" value="DUF5816"/>
</dbReference>
<dbReference type="PANTHER" id="PTHR43877:SF1">
    <property type="entry name" value="ACETYLTRANSFERASE"/>
    <property type="match status" value="1"/>
</dbReference>
<dbReference type="Pfam" id="PF00583">
    <property type="entry name" value="Acetyltransf_1"/>
    <property type="match status" value="1"/>
</dbReference>
<evidence type="ECO:0000259" key="3">
    <source>
        <dbReference type="PROSITE" id="PS51186"/>
    </source>
</evidence>
<comment type="caution">
    <text evidence="4">The sequence shown here is derived from an EMBL/GenBank/DDBJ whole genome shotgun (WGS) entry which is preliminary data.</text>
</comment>
<dbReference type="Gene3D" id="3.40.630.30">
    <property type="match status" value="1"/>
</dbReference>
<evidence type="ECO:0000256" key="2">
    <source>
        <dbReference type="ARBA" id="ARBA00023315"/>
    </source>
</evidence>
<dbReference type="PANTHER" id="PTHR43877">
    <property type="entry name" value="AMINOALKYLPHOSPHONATE N-ACETYLTRANSFERASE-RELATED-RELATED"/>
    <property type="match status" value="1"/>
</dbReference>
<reference evidence="4 5" key="1">
    <citation type="journal article" date="2019" name="Int. J. Syst. Evol. Microbiol.">
        <title>The Global Catalogue of Microorganisms (GCM) 10K type strain sequencing project: providing services to taxonomists for standard genome sequencing and annotation.</title>
        <authorList>
            <consortium name="The Broad Institute Genomics Platform"/>
            <consortium name="The Broad Institute Genome Sequencing Center for Infectious Disease"/>
            <person name="Wu L."/>
            <person name="Ma J."/>
        </authorList>
    </citation>
    <scope>NUCLEOTIDE SEQUENCE [LARGE SCALE GENOMIC DNA]</scope>
    <source>
        <strain evidence="4 5">CGMCC 1.10593</strain>
    </source>
</reference>
<keyword evidence="5" id="KW-1185">Reference proteome</keyword>
<name>A0ABD6D3X9_9EURY</name>
<sequence>MQIRPATEIDAEAIREVAEASLAASYSHVVDAESRDRAVEAWYGTDTLAERLADDESVFLVAVEGGDLVGVVQGAVIDGPDRVGRIDWLHVDPNRRGKGIGSELLGQLETRLQEQDVDAVEGRVLAANTAGGDFYESHSFSEVGERPIEIGGRTFTERRYRKRDDREASTLATVESDAAQLYLATDERERGSNGPFYPAYTDTDRTERYGYVCGSCNSTEVGMDPMGRLECNDCGNARKPTRWDAAYL</sequence>
<feature type="domain" description="N-acetyltransferase" evidence="3">
    <location>
        <begin position="1"/>
        <end position="165"/>
    </location>
</feature>
<evidence type="ECO:0000313" key="5">
    <source>
        <dbReference type="Proteomes" id="UP001597052"/>
    </source>
</evidence>
<keyword evidence="2 4" id="KW-0012">Acyltransferase</keyword>
<dbReference type="InterPro" id="IPR050832">
    <property type="entry name" value="Bact_Acetyltransf"/>
</dbReference>
<dbReference type="AlphaFoldDB" id="A0ABD6D3X9"/>
<dbReference type="InterPro" id="IPR000182">
    <property type="entry name" value="GNAT_dom"/>
</dbReference>
<dbReference type="SUPFAM" id="SSF55729">
    <property type="entry name" value="Acyl-CoA N-acyltransferases (Nat)"/>
    <property type="match status" value="1"/>
</dbReference>
<evidence type="ECO:0000256" key="1">
    <source>
        <dbReference type="ARBA" id="ARBA00022679"/>
    </source>
</evidence>
<dbReference type="EMBL" id="JBHUDM010000001">
    <property type="protein sequence ID" value="MFD1640956.1"/>
    <property type="molecule type" value="Genomic_DNA"/>
</dbReference>
<protein>
    <submittedName>
        <fullName evidence="4">GNAT family N-acetyltransferase</fullName>
        <ecNumber evidence="4">2.3.1.-</ecNumber>
    </submittedName>
</protein>